<evidence type="ECO:0000313" key="2">
    <source>
        <dbReference type="Proteomes" id="UP000763641"/>
    </source>
</evidence>
<sequence>MSNVDFLVSRALQERRQADASSDMAVRDVHRMLAERYFDEAWSLNEADDDAPPMDEQIWRH</sequence>
<name>A0ABS2D536_9SPHN</name>
<comment type="caution">
    <text evidence="1">The sequence shown here is derived from an EMBL/GenBank/DDBJ whole genome shotgun (WGS) entry which is preliminary data.</text>
</comment>
<keyword evidence="2" id="KW-1185">Reference proteome</keyword>
<accession>A0ABS2D536</accession>
<protein>
    <submittedName>
        <fullName evidence="1">Uncharacterized protein</fullName>
    </submittedName>
</protein>
<dbReference type="EMBL" id="JAFEMC010000002">
    <property type="protein sequence ID" value="MBM6575968.1"/>
    <property type="molecule type" value="Genomic_DNA"/>
</dbReference>
<dbReference type="RefSeq" id="WP_204196631.1">
    <property type="nucleotide sequence ID" value="NZ_JAFEMC010000002.1"/>
</dbReference>
<organism evidence="1 2">
    <name type="scientific">Sphingomonas longa</name>
    <dbReference type="NCBI Taxonomy" id="2778730"/>
    <lineage>
        <taxon>Bacteria</taxon>
        <taxon>Pseudomonadati</taxon>
        <taxon>Pseudomonadota</taxon>
        <taxon>Alphaproteobacteria</taxon>
        <taxon>Sphingomonadales</taxon>
        <taxon>Sphingomonadaceae</taxon>
        <taxon>Sphingomonas</taxon>
    </lineage>
</organism>
<proteinExistence type="predicted"/>
<evidence type="ECO:0000313" key="1">
    <source>
        <dbReference type="EMBL" id="MBM6575968.1"/>
    </source>
</evidence>
<dbReference type="Proteomes" id="UP000763641">
    <property type="component" value="Unassembled WGS sequence"/>
</dbReference>
<gene>
    <name evidence="1" type="ORF">ILT43_06255</name>
</gene>
<reference evidence="1 2" key="1">
    <citation type="submission" date="2020-12" db="EMBL/GenBank/DDBJ databases">
        <title>Sphingomonas sp.</title>
        <authorList>
            <person name="Kim M.K."/>
        </authorList>
    </citation>
    <scope>NUCLEOTIDE SEQUENCE [LARGE SCALE GENOMIC DNA]</scope>
    <source>
        <strain evidence="1 2">BT552</strain>
    </source>
</reference>